<proteinExistence type="predicted"/>
<dbReference type="EMBL" id="CP038008">
    <property type="protein sequence ID" value="QBY29074.1"/>
    <property type="molecule type" value="Genomic_DNA"/>
</dbReference>
<organism evidence="1">
    <name type="scientific">Citrobacter rodentium</name>
    <dbReference type="NCBI Taxonomy" id="67825"/>
    <lineage>
        <taxon>Bacteria</taxon>
        <taxon>Pseudomonadati</taxon>
        <taxon>Pseudomonadota</taxon>
        <taxon>Gammaproteobacteria</taxon>
        <taxon>Enterobacterales</taxon>
        <taxon>Enterobacteriaceae</taxon>
        <taxon>Citrobacter</taxon>
    </lineage>
</organism>
<evidence type="ECO:0000313" key="1">
    <source>
        <dbReference type="EMBL" id="QBY29074.1"/>
    </source>
</evidence>
<sequence>MRGIFTRFFDLEALTQWQVTAADVTFYFRWPSDTAWNMTWQRLKWWVAQADRINGIRARGDDE</sequence>
<accession>A0A482PNL5</accession>
<dbReference type="AlphaFoldDB" id="A0A482PNL5"/>
<gene>
    <name evidence="1" type="ORF">E2R62_09515</name>
</gene>
<name>A0A482PNL5_CITRO</name>
<reference evidence="1" key="1">
    <citation type="submission" date="2019-03" db="EMBL/GenBank/DDBJ databases">
        <title>Complete genome sequence of enteropathogenic Citrobacter rodentium strain DBS100.</title>
        <authorList>
            <person name="Popov G."/>
            <person name="Fiebig A."/>
            <person name="Shideler S."/>
            <person name="Coombes B."/>
            <person name="Savchenko A."/>
        </authorList>
    </citation>
    <scope>NUCLEOTIDE SEQUENCE</scope>
    <source>
        <strain evidence="1">DBS100</strain>
    </source>
</reference>
<protein>
    <submittedName>
        <fullName evidence="1">Uncharacterized protein</fullName>
    </submittedName>
</protein>